<dbReference type="RefSeq" id="WP_072359587.1">
    <property type="nucleotide sequence ID" value="NZ_CP140154.1"/>
</dbReference>
<name>A0A1K1PN22_9BACT</name>
<dbReference type="OrthoDB" id="47198at2"/>
<evidence type="ECO:0000313" key="4">
    <source>
        <dbReference type="Proteomes" id="UP001326715"/>
    </source>
</evidence>
<dbReference type="STRING" id="1004.SAMN05661012_02065"/>
<evidence type="ECO:0000313" key="1">
    <source>
        <dbReference type="EMBL" id="SFW48142.1"/>
    </source>
</evidence>
<reference evidence="1 3" key="1">
    <citation type="submission" date="2016-11" db="EMBL/GenBank/DDBJ databases">
        <authorList>
            <person name="Jaros S."/>
            <person name="Januszkiewicz K."/>
            <person name="Wedrychowicz H."/>
        </authorList>
    </citation>
    <scope>NUCLEOTIDE SEQUENCE [LARGE SCALE GENOMIC DNA]</scope>
    <source>
        <strain evidence="1 3">DSM 784</strain>
    </source>
</reference>
<dbReference type="Proteomes" id="UP001326715">
    <property type="component" value="Chromosome"/>
</dbReference>
<protein>
    <submittedName>
        <fullName evidence="1">Uncharacterized protein</fullName>
    </submittedName>
</protein>
<gene>
    <name evidence="1" type="ORF">SAMN05661012_02065</name>
    <name evidence="2" type="ORF">SR876_26000</name>
</gene>
<dbReference type="AlphaFoldDB" id="A0A1K1PN22"/>
<dbReference type="EMBL" id="CP140154">
    <property type="protein sequence ID" value="WQG88378.1"/>
    <property type="molecule type" value="Genomic_DNA"/>
</dbReference>
<accession>A0A1K1PN22</accession>
<keyword evidence="4" id="KW-1185">Reference proteome</keyword>
<dbReference type="Proteomes" id="UP000183788">
    <property type="component" value="Unassembled WGS sequence"/>
</dbReference>
<reference evidence="2 4" key="2">
    <citation type="submission" date="2023-11" db="EMBL/GenBank/DDBJ databases">
        <title>MicrobeMod: A computational toolkit for identifying prokaryotic methylation and restriction-modification with nanopore sequencing.</title>
        <authorList>
            <person name="Crits-Christoph A."/>
            <person name="Kang S.C."/>
            <person name="Lee H."/>
            <person name="Ostrov N."/>
        </authorList>
    </citation>
    <scope>NUCLEOTIDE SEQUENCE [LARGE SCALE GENOMIC DNA]</scope>
    <source>
        <strain evidence="2 4">ATCC 23090</strain>
    </source>
</reference>
<evidence type="ECO:0000313" key="3">
    <source>
        <dbReference type="Proteomes" id="UP000183788"/>
    </source>
</evidence>
<evidence type="ECO:0000313" key="2">
    <source>
        <dbReference type="EMBL" id="WQG88378.1"/>
    </source>
</evidence>
<sequence>MDYYVNKNTHEVHQSDCSWLPAPENREYLGSHSSCKEAVKKAQKDYENADGCKHCSEECNTK</sequence>
<dbReference type="EMBL" id="FPIZ01000005">
    <property type="protein sequence ID" value="SFW48142.1"/>
    <property type="molecule type" value="Genomic_DNA"/>
</dbReference>
<organism evidence="1 3">
    <name type="scientific">Chitinophaga sancti</name>
    <dbReference type="NCBI Taxonomy" id="1004"/>
    <lineage>
        <taxon>Bacteria</taxon>
        <taxon>Pseudomonadati</taxon>
        <taxon>Bacteroidota</taxon>
        <taxon>Chitinophagia</taxon>
        <taxon>Chitinophagales</taxon>
        <taxon>Chitinophagaceae</taxon>
        <taxon>Chitinophaga</taxon>
    </lineage>
</organism>
<proteinExistence type="predicted"/>